<evidence type="ECO:0000256" key="2">
    <source>
        <dbReference type="ARBA" id="ARBA00022473"/>
    </source>
</evidence>
<dbReference type="InterPro" id="IPR036844">
    <property type="entry name" value="Hint_dom_sf"/>
</dbReference>
<dbReference type="Pfam" id="PF01079">
    <property type="entry name" value="Hint"/>
    <property type="match status" value="1"/>
</dbReference>
<sequence>MNFLHVAFAICASVYLSSGQDCSQYTKNDCLFKHISGCSDSSACTKGSSSGSGAQSDPGSPAADTGSSSACFHGDEYVLTEQYGRMKMSELVGKPLIKVQSRDDQGRMVFSPIYYWLHSEADTETNFITLETEHGRTLSLTEEHLIYHTDCRGRRTDAVFASRIQPGHCLMVIDDDAGRFVESRVERRTLSRKRGLYAPITEQGNVVVNGVLASCFTSLENEALQKIMYRYMDAAYRFMKSMASSSSVAGVFYSTPFAETVHVPEVVFSFWDLSKKFVDH</sequence>
<dbReference type="SMART" id="SM00306">
    <property type="entry name" value="HintN"/>
    <property type="match status" value="1"/>
</dbReference>
<dbReference type="Proteomes" id="UP000887565">
    <property type="component" value="Unplaced"/>
</dbReference>
<evidence type="ECO:0000256" key="5">
    <source>
        <dbReference type="SAM" id="SignalP"/>
    </source>
</evidence>
<accession>A0A915I3E2</accession>
<dbReference type="GO" id="GO:0016540">
    <property type="term" value="P:protein autoprocessing"/>
    <property type="evidence" value="ECO:0007669"/>
    <property type="project" value="InterPro"/>
</dbReference>
<dbReference type="SUPFAM" id="SSF51294">
    <property type="entry name" value="Hedgehog/intein (Hint) domain"/>
    <property type="match status" value="1"/>
</dbReference>
<keyword evidence="3 5" id="KW-0732">Signal</keyword>
<dbReference type="WBParaSite" id="nRc.2.0.1.t08653-RA">
    <property type="protein sequence ID" value="nRc.2.0.1.t08653-RA"/>
    <property type="gene ID" value="nRc.2.0.1.g08653"/>
</dbReference>
<keyword evidence="2" id="KW-0217">Developmental protein</keyword>
<keyword evidence="8" id="KW-1185">Reference proteome</keyword>
<feature type="signal peptide" evidence="5">
    <location>
        <begin position="1"/>
        <end position="19"/>
    </location>
</feature>
<dbReference type="InterPro" id="IPR003587">
    <property type="entry name" value="Hint_dom_N"/>
</dbReference>
<dbReference type="Gene3D" id="2.170.16.10">
    <property type="entry name" value="Hedgehog/Intein (Hint) domain"/>
    <property type="match status" value="1"/>
</dbReference>
<dbReference type="InterPro" id="IPR001767">
    <property type="entry name" value="Hedgehog_Hint"/>
</dbReference>
<dbReference type="InterPro" id="IPR006141">
    <property type="entry name" value="Intein_N"/>
</dbReference>
<organism evidence="8 9">
    <name type="scientific">Romanomermis culicivorax</name>
    <name type="common">Nematode worm</name>
    <dbReference type="NCBI Taxonomy" id="13658"/>
    <lineage>
        <taxon>Eukaryota</taxon>
        <taxon>Metazoa</taxon>
        <taxon>Ecdysozoa</taxon>
        <taxon>Nematoda</taxon>
        <taxon>Enoplea</taxon>
        <taxon>Dorylaimia</taxon>
        <taxon>Mermithida</taxon>
        <taxon>Mermithoidea</taxon>
        <taxon>Mermithidae</taxon>
        <taxon>Romanomermis</taxon>
    </lineage>
</organism>
<protein>
    <submittedName>
        <fullName evidence="9">Uncharacterized protein</fullName>
    </submittedName>
</protein>
<feature type="domain" description="Hint" evidence="7">
    <location>
        <begin position="69"/>
        <end position="174"/>
    </location>
</feature>
<evidence type="ECO:0000313" key="8">
    <source>
        <dbReference type="Proteomes" id="UP000887565"/>
    </source>
</evidence>
<dbReference type="GO" id="GO:0005576">
    <property type="term" value="C:extracellular region"/>
    <property type="evidence" value="ECO:0007669"/>
    <property type="project" value="UniProtKB-SubCell"/>
</dbReference>
<dbReference type="PRINTS" id="PR00632">
    <property type="entry name" value="SONICHHOG"/>
</dbReference>
<dbReference type="InterPro" id="IPR001657">
    <property type="entry name" value="Hedgehog"/>
</dbReference>
<feature type="chain" id="PRO_5037296544" evidence="5">
    <location>
        <begin position="20"/>
        <end position="280"/>
    </location>
</feature>
<dbReference type="GO" id="GO:0007267">
    <property type="term" value="P:cell-cell signaling"/>
    <property type="evidence" value="ECO:0007669"/>
    <property type="project" value="InterPro"/>
</dbReference>
<dbReference type="PANTHER" id="PTHR46706">
    <property type="entry name" value="PROTEIN QUA-1-RELATED"/>
    <property type="match status" value="1"/>
</dbReference>
<comment type="subcellular location">
    <subcellularLocation>
        <location evidence="1">Secreted</location>
        <location evidence="1">Extracellular space</location>
    </subcellularLocation>
</comment>
<reference evidence="9" key="1">
    <citation type="submission" date="2022-11" db="UniProtKB">
        <authorList>
            <consortium name="WormBaseParasite"/>
        </authorList>
    </citation>
    <scope>IDENTIFICATION</scope>
</reference>
<dbReference type="AlphaFoldDB" id="A0A915I3E2"/>
<feature type="domain" description="Hint" evidence="6">
    <location>
        <begin position="177"/>
        <end position="221"/>
    </location>
</feature>
<name>A0A915I3E2_ROMCU</name>
<dbReference type="PANTHER" id="PTHR46706:SF12">
    <property type="entry name" value="PROTEIN QUA-1-RELATED"/>
    <property type="match status" value="1"/>
</dbReference>
<feature type="region of interest" description="Disordered" evidence="4">
    <location>
        <begin position="49"/>
        <end position="68"/>
    </location>
</feature>
<dbReference type="PROSITE" id="PS50817">
    <property type="entry name" value="INTEIN_N_TER"/>
    <property type="match status" value="1"/>
</dbReference>
<evidence type="ECO:0000256" key="4">
    <source>
        <dbReference type="SAM" id="MobiDB-lite"/>
    </source>
</evidence>
<dbReference type="SMART" id="SM00305">
    <property type="entry name" value="HintC"/>
    <property type="match status" value="1"/>
</dbReference>
<evidence type="ECO:0000256" key="1">
    <source>
        <dbReference type="ARBA" id="ARBA00004239"/>
    </source>
</evidence>
<dbReference type="CDD" id="cd00081">
    <property type="entry name" value="Hint"/>
    <property type="match status" value="1"/>
</dbReference>
<dbReference type="InterPro" id="IPR003586">
    <property type="entry name" value="Hint_dom_C"/>
</dbReference>
<evidence type="ECO:0000313" key="9">
    <source>
        <dbReference type="WBParaSite" id="nRc.2.0.1.t08653-RA"/>
    </source>
</evidence>
<dbReference type="GO" id="GO:0048731">
    <property type="term" value="P:system development"/>
    <property type="evidence" value="ECO:0007669"/>
    <property type="project" value="UniProtKB-ARBA"/>
</dbReference>
<evidence type="ECO:0000259" key="7">
    <source>
        <dbReference type="SMART" id="SM00306"/>
    </source>
</evidence>
<dbReference type="NCBIfam" id="TIGR01445">
    <property type="entry name" value="intein_Nterm"/>
    <property type="match status" value="1"/>
</dbReference>
<evidence type="ECO:0000256" key="3">
    <source>
        <dbReference type="ARBA" id="ARBA00022729"/>
    </source>
</evidence>
<dbReference type="InterPro" id="IPR052140">
    <property type="entry name" value="Dev_Signal_Hedgehog-like"/>
</dbReference>
<dbReference type="GO" id="GO:0016539">
    <property type="term" value="P:intein-mediated protein splicing"/>
    <property type="evidence" value="ECO:0007669"/>
    <property type="project" value="InterPro"/>
</dbReference>
<evidence type="ECO:0000259" key="6">
    <source>
        <dbReference type="SMART" id="SM00305"/>
    </source>
</evidence>
<dbReference type="OMA" id="ITSWIHA"/>
<proteinExistence type="predicted"/>